<dbReference type="EMBL" id="JBEPNZ010000001">
    <property type="protein sequence ID" value="MET3944665.1"/>
    <property type="molecule type" value="Genomic_DNA"/>
</dbReference>
<evidence type="ECO:0000313" key="2">
    <source>
        <dbReference type="Proteomes" id="UP001549139"/>
    </source>
</evidence>
<dbReference type="InterPro" id="IPR045633">
    <property type="entry name" value="DUF6414"/>
</dbReference>
<evidence type="ECO:0008006" key="3">
    <source>
        <dbReference type="Google" id="ProtNLM"/>
    </source>
</evidence>
<gene>
    <name evidence="1" type="ORF">JOF50_001464</name>
</gene>
<dbReference type="Pfam" id="PF19952">
    <property type="entry name" value="DUF6414"/>
    <property type="match status" value="1"/>
</dbReference>
<accession>A0ABV2NYK3</accession>
<reference evidence="1 2" key="1">
    <citation type="submission" date="2024-06" db="EMBL/GenBank/DDBJ databases">
        <title>Sequencing the genomes of 1000 actinobacteria strains.</title>
        <authorList>
            <person name="Klenk H.-P."/>
        </authorList>
    </citation>
    <scope>NUCLEOTIDE SEQUENCE [LARGE SCALE GENOMIC DNA]</scope>
    <source>
        <strain evidence="1 2">DSM 44265</strain>
    </source>
</reference>
<keyword evidence="2" id="KW-1185">Reference proteome</keyword>
<proteinExistence type="predicted"/>
<evidence type="ECO:0000313" key="1">
    <source>
        <dbReference type="EMBL" id="MET3944665.1"/>
    </source>
</evidence>
<sequence length="336" mass="37380">MDSHPPHPTPSLPTVVIYQNADFVSGIIQEIYKAGLLEATEFENNSTTGKDDGSEKQAAIAAKANVFPWLTNLGAQGSYTHSQSNSEEVATTRHQKFVYSQEFFLDQARSELRRQELITRVENSESASELQVGDFIEFEASFEANEANAILDILTPELTAAITRYIHRSKGLEKIDTLREQASNADTLIPVEKISGIREIYDARAENQAALAAAITSAIRMDFRGSETKEFYALIGTGQHSLTAVTVCEKEYFKSKDFDRLLDGRFTVLGKVVSPIRENVPILERNKLLSRLQVEALDEILRPLAEEADTHRLVDLDFKTSVEGPSITVLPIAIYV</sequence>
<protein>
    <recommendedName>
        <fullName evidence="3">Restriction endonuclease</fullName>
    </recommendedName>
</protein>
<organism evidence="1 2">
    <name type="scientific">Corynebacterium mucifaciens</name>
    <dbReference type="NCBI Taxonomy" id="57171"/>
    <lineage>
        <taxon>Bacteria</taxon>
        <taxon>Bacillati</taxon>
        <taxon>Actinomycetota</taxon>
        <taxon>Actinomycetes</taxon>
        <taxon>Mycobacteriales</taxon>
        <taxon>Corynebacteriaceae</taxon>
        <taxon>Corynebacterium</taxon>
    </lineage>
</organism>
<dbReference type="Proteomes" id="UP001549139">
    <property type="component" value="Unassembled WGS sequence"/>
</dbReference>
<comment type="caution">
    <text evidence="1">The sequence shown here is derived from an EMBL/GenBank/DDBJ whole genome shotgun (WGS) entry which is preliminary data.</text>
</comment>
<name>A0ABV2NYK3_9CORY</name>